<dbReference type="PANTHER" id="PTHR46749">
    <property type="entry name" value="COMPLEX III ASSEMBLY FACTOR LYRM7"/>
    <property type="match status" value="1"/>
</dbReference>
<comment type="subcellular location">
    <subcellularLocation>
        <location evidence="1">Mitochondrion matrix</location>
    </subcellularLocation>
</comment>
<evidence type="ECO:0000256" key="7">
    <source>
        <dbReference type="ARBA" id="ARBA00023186"/>
    </source>
</evidence>
<reference evidence="10" key="1">
    <citation type="submission" date="2021-01" db="EMBL/GenBank/DDBJ databases">
        <authorList>
            <person name="Kaushik A."/>
        </authorList>
    </citation>
    <scope>NUCLEOTIDE SEQUENCE</scope>
    <source>
        <strain evidence="10">AG2-2IIIB</strain>
    </source>
</reference>
<evidence type="ECO:0000313" key="10">
    <source>
        <dbReference type="EMBL" id="CAE6503780.1"/>
    </source>
</evidence>
<evidence type="ECO:0000256" key="5">
    <source>
        <dbReference type="ARBA" id="ARBA00022946"/>
    </source>
</evidence>
<evidence type="ECO:0000256" key="8">
    <source>
        <dbReference type="ARBA" id="ARBA00025268"/>
    </source>
</evidence>
<protein>
    <recommendedName>
        <fullName evidence="4">Mitochondrial zinc maintenance protein 1, mitochondrial</fullName>
    </recommendedName>
</protein>
<proteinExistence type="inferred from homology"/>
<accession>A0A8H3HDR2</accession>
<evidence type="ECO:0000256" key="9">
    <source>
        <dbReference type="SAM" id="MobiDB-lite"/>
    </source>
</evidence>
<dbReference type="EMBL" id="CAJMWT010005268">
    <property type="protein sequence ID" value="CAE6503780.1"/>
    <property type="molecule type" value="Genomic_DNA"/>
</dbReference>
<gene>
    <name evidence="10" type="ORF">RDB_LOCUS142570</name>
</gene>
<evidence type="ECO:0000313" key="11">
    <source>
        <dbReference type="Proteomes" id="UP000663843"/>
    </source>
</evidence>
<evidence type="ECO:0000256" key="6">
    <source>
        <dbReference type="ARBA" id="ARBA00023128"/>
    </source>
</evidence>
<feature type="region of interest" description="Disordered" evidence="9">
    <location>
        <begin position="634"/>
        <end position="676"/>
    </location>
</feature>
<comment type="caution">
    <text evidence="10">The sequence shown here is derived from an EMBL/GenBank/DDBJ whole genome shotgun (WGS) entry which is preliminary data.</text>
</comment>
<dbReference type="CDD" id="cd20267">
    <property type="entry name" value="Complex1_LYR_LYRM7"/>
    <property type="match status" value="1"/>
</dbReference>
<feature type="region of interest" description="Disordered" evidence="9">
    <location>
        <begin position="103"/>
        <end position="167"/>
    </location>
</feature>
<dbReference type="InterPro" id="IPR045298">
    <property type="entry name" value="Complex1_LYR_LYRM7"/>
</dbReference>
<evidence type="ECO:0000256" key="1">
    <source>
        <dbReference type="ARBA" id="ARBA00004305"/>
    </source>
</evidence>
<evidence type="ECO:0000256" key="3">
    <source>
        <dbReference type="ARBA" id="ARBA00011589"/>
    </source>
</evidence>
<comment type="similarity">
    <text evidence="2">Belongs to the complex I LYR family. MZM1 subfamily.</text>
</comment>
<sequence>MTAPITPALKSSARSAYRALFKASGATFAGDDRVLYAFRDKVRTETIAGRREVDPVEYEARVKHAFEVAEVLRKNVVQAVKQGEGETAAWKLRMTPDIELGSNEAVKAPYSRPARGQPRSKCGEDPNAVSPLPPRSLRHMVDSNRTRSYSTTALPPSPPTNSTGPECEYNRIRVQSVRNRLYEVGRRVSASPTGREFINERMLLEDKLEALGARMEFLASEIYNRSYSPSSNLGPAQTLASLLLDQLPISPRNTANLVGPPVQLRQHSRFLQNAAKHTRAVRAEALKLPSEVRMAIVGLMETPGSRTRDSNHAIENLRALQWRLLMLKRGLQSIVKSGTVSYSTIEDMVDALRLAMRSIGYAQECIEDLDINGPRVEDARALLEEMEKSTMGSYLPELRKEMEARLEAGVAWKKVDEAMISHGLSPAVTLPTRFIYHRMRQYEDILPGVLATFTKGQEEGDMTHAKMYRRKPLVWSQKLLNAIRGRIKIFNIILERLAASHPQNDERFELLRDAKEALDISLEPTDEYIEMVRGKGKRATWLEWANTVSSRLGLVGELVERAVMANRYLERYTWGESEVWEMDMEKKDLLFGVKLELVIIYDVAWRLERRMKQDMKDFREASLLLREEVPSEIEVSDTTPREPKQFGSKLPDWERELEEQDISSDRGRPKPSRSNAASIARALDSIWILD</sequence>
<evidence type="ECO:0000256" key="4">
    <source>
        <dbReference type="ARBA" id="ARBA00015108"/>
    </source>
</evidence>
<dbReference type="GO" id="GO:0044183">
    <property type="term" value="F:protein folding chaperone"/>
    <property type="evidence" value="ECO:0007669"/>
    <property type="project" value="TreeGrafter"/>
</dbReference>
<dbReference type="GO" id="GO:0034551">
    <property type="term" value="P:mitochondrial respiratory chain complex III assembly"/>
    <property type="evidence" value="ECO:0007669"/>
    <property type="project" value="InterPro"/>
</dbReference>
<keyword evidence="7" id="KW-0143">Chaperone</keyword>
<dbReference type="AlphaFoldDB" id="A0A8H3HDR2"/>
<name>A0A8H3HDR2_9AGAM</name>
<dbReference type="Proteomes" id="UP000663843">
    <property type="component" value="Unassembled WGS sequence"/>
</dbReference>
<organism evidence="10 11">
    <name type="scientific">Rhizoctonia solani</name>
    <dbReference type="NCBI Taxonomy" id="456999"/>
    <lineage>
        <taxon>Eukaryota</taxon>
        <taxon>Fungi</taxon>
        <taxon>Dikarya</taxon>
        <taxon>Basidiomycota</taxon>
        <taxon>Agaricomycotina</taxon>
        <taxon>Agaricomycetes</taxon>
        <taxon>Cantharellales</taxon>
        <taxon>Ceratobasidiaceae</taxon>
        <taxon>Rhizoctonia</taxon>
    </lineage>
</organism>
<comment type="subunit">
    <text evidence="3">Interacts with RIP1.</text>
</comment>
<dbReference type="PANTHER" id="PTHR46749:SF1">
    <property type="entry name" value="COMPLEX III ASSEMBLY FACTOR LYRM7"/>
    <property type="match status" value="1"/>
</dbReference>
<keyword evidence="5" id="KW-0809">Transit peptide</keyword>
<evidence type="ECO:0000256" key="2">
    <source>
        <dbReference type="ARBA" id="ARBA00009949"/>
    </source>
</evidence>
<feature type="compositionally biased region" description="Polar residues" evidence="9">
    <location>
        <begin position="146"/>
        <end position="164"/>
    </location>
</feature>
<dbReference type="GO" id="GO:0005759">
    <property type="term" value="C:mitochondrial matrix"/>
    <property type="evidence" value="ECO:0007669"/>
    <property type="project" value="UniProtKB-SubCell"/>
</dbReference>
<comment type="function">
    <text evidence="8">Assembly factor required for Rieske Fe-S protein RIP1 incorporation into the cytochrome b-c1 (CIII) complex. Functions as a chaperone, binding to this subunit within the mitochondrial matrix and stabilizing it prior to its translocation and insertion into the late CIII dimeric intermediate within the mitochondrial inner membrane. Modulates the mitochondrial matrix zinc pool.</text>
</comment>
<dbReference type="InterPro" id="IPR050435">
    <property type="entry name" value="MZM1/LYRM7"/>
</dbReference>
<keyword evidence="6" id="KW-0496">Mitochondrion</keyword>